<gene>
    <name evidence="2" type="ORF">FRZ40_30665</name>
    <name evidence="1" type="ORF">V4C56_38010</name>
</gene>
<dbReference type="AlphaFoldDB" id="A0A5C6VH03"/>
<dbReference type="Proteomes" id="UP001481677">
    <property type="component" value="Unassembled WGS sequence"/>
</dbReference>
<dbReference type="Proteomes" id="UP000321776">
    <property type="component" value="Unassembled WGS sequence"/>
</dbReference>
<protein>
    <submittedName>
        <fullName evidence="2">Uncharacterized protein</fullName>
    </submittedName>
</protein>
<reference evidence="2 3" key="1">
    <citation type="journal article" date="2018" name="Int. J. Syst. Evol. Microbiol.">
        <title>Paraburkholderia azotifigens sp. nov., a nitrogen-fixing bacterium isolated from paddy soil.</title>
        <authorList>
            <person name="Choi G.M."/>
            <person name="Im W.T."/>
        </authorList>
    </citation>
    <scope>NUCLEOTIDE SEQUENCE [LARGE SCALE GENOMIC DNA]</scope>
    <source>
        <strain evidence="2 3">NF 2-5-3</strain>
    </source>
</reference>
<name>A0A5C6VH03_9BURK</name>
<evidence type="ECO:0000313" key="4">
    <source>
        <dbReference type="Proteomes" id="UP001481677"/>
    </source>
</evidence>
<keyword evidence="4" id="KW-1185">Reference proteome</keyword>
<evidence type="ECO:0000313" key="3">
    <source>
        <dbReference type="Proteomes" id="UP000321776"/>
    </source>
</evidence>
<organism evidence="2 3">
    <name type="scientific">Paraburkholderia azotifigens</name>
    <dbReference type="NCBI Taxonomy" id="2057004"/>
    <lineage>
        <taxon>Bacteria</taxon>
        <taxon>Pseudomonadati</taxon>
        <taxon>Pseudomonadota</taxon>
        <taxon>Betaproteobacteria</taxon>
        <taxon>Burkholderiales</taxon>
        <taxon>Burkholderiaceae</taxon>
        <taxon>Paraburkholderia</taxon>
    </lineage>
</organism>
<dbReference type="EMBL" id="JAZHGA010000046">
    <property type="protein sequence ID" value="MEM5345408.1"/>
    <property type="molecule type" value="Genomic_DNA"/>
</dbReference>
<proteinExistence type="predicted"/>
<evidence type="ECO:0000313" key="2">
    <source>
        <dbReference type="EMBL" id="TXC84613.1"/>
    </source>
</evidence>
<dbReference type="EMBL" id="VOQS01000003">
    <property type="protein sequence ID" value="TXC84613.1"/>
    <property type="molecule type" value="Genomic_DNA"/>
</dbReference>
<evidence type="ECO:0000313" key="1">
    <source>
        <dbReference type="EMBL" id="MEM5345408.1"/>
    </source>
</evidence>
<comment type="caution">
    <text evidence="2">The sequence shown here is derived from an EMBL/GenBank/DDBJ whole genome shotgun (WGS) entry which is preliminary data.</text>
</comment>
<reference evidence="1 4" key="3">
    <citation type="submission" date="2024-01" db="EMBL/GenBank/DDBJ databases">
        <title>The diversity of rhizobia nodulating Mimosa spp. in eleven states of Brazil covering several biomes is determined by host plant, location, and edaphic factors.</title>
        <authorList>
            <person name="Rouws L."/>
            <person name="Barauna A."/>
            <person name="Beukes C."/>
            <person name="De Faria S.M."/>
            <person name="Gross E."/>
            <person name="Dos Reis Junior F.B."/>
            <person name="Simon M."/>
            <person name="Maluk M."/>
            <person name="Odee D.W."/>
            <person name="Kenicer G."/>
            <person name="Young J.P.W."/>
            <person name="Reis V.M."/>
            <person name="Zilli J."/>
            <person name="James E.K."/>
        </authorList>
    </citation>
    <scope>NUCLEOTIDE SEQUENCE [LARGE SCALE GENOMIC DNA]</scope>
    <source>
        <strain evidence="1 4">JPY530</strain>
    </source>
</reference>
<sequence length="94" mass="10820">MKKDRNSVPHYLIIRTGYAPYVLNSDRVLLRREASRHLCAFAKAHGKPTAIDDMLWNAFAETEGFSTEERLRPCFYALVQGNETEHQLRLLGTL</sequence>
<dbReference type="RefSeq" id="WP_028371553.1">
    <property type="nucleotide sequence ID" value="NZ_JAZHFZ010000048.1"/>
</dbReference>
<reference evidence="2" key="2">
    <citation type="submission" date="2019-08" db="EMBL/GenBank/DDBJ databases">
        <authorList>
            <person name="Im W.-T."/>
        </authorList>
    </citation>
    <scope>NUCLEOTIDE SEQUENCE</scope>
    <source>
        <strain evidence="2">NF 2-5-3</strain>
    </source>
</reference>
<accession>A0A5C6VH03</accession>